<dbReference type="Gene3D" id="3.40.50.10540">
    <property type="entry name" value="Crotonobetainyl-coa:carnitine coa-transferase, domain 1"/>
    <property type="match status" value="1"/>
</dbReference>
<dbReference type="PANTHER" id="PTHR48207:SF4">
    <property type="entry name" value="BLL6097 PROTEIN"/>
    <property type="match status" value="1"/>
</dbReference>
<dbReference type="SUPFAM" id="SSF89796">
    <property type="entry name" value="CoA-transferase family III (CaiB/BaiF)"/>
    <property type="match status" value="1"/>
</dbReference>
<evidence type="ECO:0000313" key="2">
    <source>
        <dbReference type="EMBL" id="SHH84507.1"/>
    </source>
</evidence>
<dbReference type="InterPro" id="IPR050483">
    <property type="entry name" value="CoA-transferase_III_domain"/>
</dbReference>
<dbReference type="GO" id="GO:0008410">
    <property type="term" value="F:CoA-transferase activity"/>
    <property type="evidence" value="ECO:0007669"/>
    <property type="project" value="TreeGrafter"/>
</dbReference>
<proteinExistence type="predicted"/>
<dbReference type="InterPro" id="IPR003673">
    <property type="entry name" value="CoA-Trfase_fam_III"/>
</dbReference>
<dbReference type="Pfam" id="PF02515">
    <property type="entry name" value="CoA_transf_3"/>
    <property type="match status" value="1"/>
</dbReference>
<dbReference type="AlphaFoldDB" id="A0A1M5WAL6"/>
<name>A0A1M5WAL6_9CLOT</name>
<evidence type="ECO:0000256" key="1">
    <source>
        <dbReference type="ARBA" id="ARBA00022679"/>
    </source>
</evidence>
<protein>
    <submittedName>
        <fullName evidence="2">Crotonobetainyl-CoA:carnitine CoA-transferase CaiB</fullName>
    </submittedName>
</protein>
<dbReference type="Gene3D" id="3.30.1540.10">
    <property type="entry name" value="formyl-coa transferase, domain 3"/>
    <property type="match status" value="1"/>
</dbReference>
<gene>
    <name evidence="2" type="ORF">SAMN02745207_02768</name>
</gene>
<dbReference type="OrthoDB" id="9797653at2"/>
<sequence>MKLLEDILVLDFSQYLSGPWAAMRLADLGARVIKIESPRGGDGCRQLTLKNLKVDGDSTVFHSMNRNKESYSANLKDPDDLARVKKLIEKADVLIGNFRPGIMAKFGLDYDAVKEINPQIVYASITGYGTTGPWKEKPGQDLLLQSLTGIPYLNGNGDQQPVPVGLAVVDMFTSANAVQGILASLIKRMKSGVGCHLEVSMLEAAVDYQFEVVTTYLNDGGELPNRSKVNNAHAYVAAPYGIYKTKDSYIALAMGSILQLGELLKCPPLLNYQDQKTWHTKRDEIKQILADHLITQTTTYWLSILEPADYWCAAVNTMTELMEHEGMKEADMIQEVTRKNGAKIRTTRCPMRVNGEKLFSSKGSPVLGEDTDCINEEFKL</sequence>
<evidence type="ECO:0000313" key="3">
    <source>
        <dbReference type="Proteomes" id="UP000184447"/>
    </source>
</evidence>
<dbReference type="EMBL" id="FQXM01000016">
    <property type="protein sequence ID" value="SHH84507.1"/>
    <property type="molecule type" value="Genomic_DNA"/>
</dbReference>
<dbReference type="PANTHER" id="PTHR48207">
    <property type="entry name" value="SUCCINATE--HYDROXYMETHYLGLUTARATE COA-TRANSFERASE"/>
    <property type="match status" value="1"/>
</dbReference>
<accession>A0A1M5WAL6</accession>
<dbReference type="Proteomes" id="UP000184447">
    <property type="component" value="Unassembled WGS sequence"/>
</dbReference>
<keyword evidence="1 2" id="KW-0808">Transferase</keyword>
<dbReference type="InterPro" id="IPR023606">
    <property type="entry name" value="CoA-Trfase_III_dom_1_sf"/>
</dbReference>
<organism evidence="2 3">
    <name type="scientific">Clostridium grantii DSM 8605</name>
    <dbReference type="NCBI Taxonomy" id="1121316"/>
    <lineage>
        <taxon>Bacteria</taxon>
        <taxon>Bacillati</taxon>
        <taxon>Bacillota</taxon>
        <taxon>Clostridia</taxon>
        <taxon>Eubacteriales</taxon>
        <taxon>Clostridiaceae</taxon>
        <taxon>Clostridium</taxon>
    </lineage>
</organism>
<reference evidence="2 3" key="1">
    <citation type="submission" date="2016-11" db="EMBL/GenBank/DDBJ databases">
        <authorList>
            <person name="Jaros S."/>
            <person name="Januszkiewicz K."/>
            <person name="Wedrychowicz H."/>
        </authorList>
    </citation>
    <scope>NUCLEOTIDE SEQUENCE [LARGE SCALE GENOMIC DNA]</scope>
    <source>
        <strain evidence="2 3">DSM 8605</strain>
    </source>
</reference>
<dbReference type="InterPro" id="IPR044855">
    <property type="entry name" value="CoA-Trfase_III_dom3_sf"/>
</dbReference>
<dbReference type="RefSeq" id="WP_073339013.1">
    <property type="nucleotide sequence ID" value="NZ_FQXM01000016.1"/>
</dbReference>
<dbReference type="STRING" id="1121316.SAMN02745207_02768"/>
<keyword evidence="3" id="KW-1185">Reference proteome</keyword>